<dbReference type="EMBL" id="CASHSV030000109">
    <property type="protein sequence ID" value="CAJ2646002.1"/>
    <property type="molecule type" value="Genomic_DNA"/>
</dbReference>
<dbReference type="Proteomes" id="UP001177021">
    <property type="component" value="Unassembled WGS sequence"/>
</dbReference>
<sequence length="67" mass="7198">MLTSEMSAFSVLLILLIFCNSGFLCIAGGLLNFTSSASSRKHLSRSSNTELEDKRGVPSGANPLHNR</sequence>
<protein>
    <submittedName>
        <fullName evidence="1">Uncharacterized protein</fullName>
    </submittedName>
</protein>
<gene>
    <name evidence="1" type="ORF">MILVUS5_LOCUS14799</name>
</gene>
<evidence type="ECO:0000313" key="2">
    <source>
        <dbReference type="Proteomes" id="UP001177021"/>
    </source>
</evidence>
<reference evidence="1" key="1">
    <citation type="submission" date="2023-10" db="EMBL/GenBank/DDBJ databases">
        <authorList>
            <person name="Rodriguez Cubillos JULIANA M."/>
            <person name="De Vega J."/>
        </authorList>
    </citation>
    <scope>NUCLEOTIDE SEQUENCE</scope>
</reference>
<proteinExistence type="predicted"/>
<comment type="caution">
    <text evidence="1">The sequence shown here is derived from an EMBL/GenBank/DDBJ whole genome shotgun (WGS) entry which is preliminary data.</text>
</comment>
<accession>A0ACB0JNV3</accession>
<name>A0ACB0JNV3_TRIPR</name>
<organism evidence="1 2">
    <name type="scientific">Trifolium pratense</name>
    <name type="common">Red clover</name>
    <dbReference type="NCBI Taxonomy" id="57577"/>
    <lineage>
        <taxon>Eukaryota</taxon>
        <taxon>Viridiplantae</taxon>
        <taxon>Streptophyta</taxon>
        <taxon>Embryophyta</taxon>
        <taxon>Tracheophyta</taxon>
        <taxon>Spermatophyta</taxon>
        <taxon>Magnoliopsida</taxon>
        <taxon>eudicotyledons</taxon>
        <taxon>Gunneridae</taxon>
        <taxon>Pentapetalae</taxon>
        <taxon>rosids</taxon>
        <taxon>fabids</taxon>
        <taxon>Fabales</taxon>
        <taxon>Fabaceae</taxon>
        <taxon>Papilionoideae</taxon>
        <taxon>50 kb inversion clade</taxon>
        <taxon>NPAAA clade</taxon>
        <taxon>Hologalegina</taxon>
        <taxon>IRL clade</taxon>
        <taxon>Trifolieae</taxon>
        <taxon>Trifolium</taxon>
    </lineage>
</organism>
<keyword evidence="2" id="KW-1185">Reference proteome</keyword>
<evidence type="ECO:0000313" key="1">
    <source>
        <dbReference type="EMBL" id="CAJ2646002.1"/>
    </source>
</evidence>